<dbReference type="Gene3D" id="1.10.620.20">
    <property type="entry name" value="Ribonucleotide Reductase, subunit A"/>
    <property type="match status" value="1"/>
</dbReference>
<organism evidence="2 3">
    <name type="scientific">Rugosimonospora africana</name>
    <dbReference type="NCBI Taxonomy" id="556532"/>
    <lineage>
        <taxon>Bacteria</taxon>
        <taxon>Bacillati</taxon>
        <taxon>Actinomycetota</taxon>
        <taxon>Actinomycetes</taxon>
        <taxon>Micromonosporales</taxon>
        <taxon>Micromonosporaceae</taxon>
        <taxon>Rugosimonospora</taxon>
    </lineage>
</organism>
<keyword evidence="3" id="KW-1185">Reference proteome</keyword>
<evidence type="ECO:0000313" key="2">
    <source>
        <dbReference type="EMBL" id="GIH18430.1"/>
    </source>
</evidence>
<dbReference type="GO" id="GO:0016491">
    <property type="term" value="F:oxidoreductase activity"/>
    <property type="evidence" value="ECO:0007669"/>
    <property type="project" value="InterPro"/>
</dbReference>
<dbReference type="Pfam" id="PF11583">
    <property type="entry name" value="AurF"/>
    <property type="match status" value="1"/>
</dbReference>
<dbReference type="EMBL" id="BONZ01000067">
    <property type="protein sequence ID" value="GIH18430.1"/>
    <property type="molecule type" value="Genomic_DNA"/>
</dbReference>
<evidence type="ECO:0000256" key="1">
    <source>
        <dbReference type="SAM" id="MobiDB-lite"/>
    </source>
</evidence>
<feature type="compositionally biased region" description="Basic and acidic residues" evidence="1">
    <location>
        <begin position="1"/>
        <end position="18"/>
    </location>
</feature>
<proteinExistence type="predicted"/>
<dbReference type="SUPFAM" id="SSF47240">
    <property type="entry name" value="Ferritin-like"/>
    <property type="match status" value="1"/>
</dbReference>
<dbReference type="AlphaFoldDB" id="A0A8J3VTQ6"/>
<sequence length="317" mass="35645">MSIDNGERVDNNERDGSAERNGGSEPIGGERLATRLLESSVRRSYDPLIEIDWAAPIDGDLFWLDPRRSSLYGTSLWDGLDHRQRVELTKHEVASAAGAGIWFETILMQMLVRQYYHQDPTSRDAQYALTEVADECRHSVMFGRLIERLGTPVYRPGRVDNQLGRLLKATARGPEMYSATLIVEEVLDRFQREIMSDESLQPLIRMVSRVHVVEEARHVRYARAALERWVAATGPVGLAATRLSLGRTAMAVATWLVHPRVYDAVGIDPATGHAAARRNPHWRETLRWSAEKVVATFDDLGLIRGPGAALWRRSGLI</sequence>
<gene>
    <name evidence="2" type="ORF">Raf01_66020</name>
</gene>
<accession>A0A8J3VTQ6</accession>
<evidence type="ECO:0000313" key="3">
    <source>
        <dbReference type="Proteomes" id="UP000642748"/>
    </source>
</evidence>
<comment type="caution">
    <text evidence="2">The sequence shown here is derived from an EMBL/GenBank/DDBJ whole genome shotgun (WGS) entry which is preliminary data.</text>
</comment>
<dbReference type="RefSeq" id="WP_203921950.1">
    <property type="nucleotide sequence ID" value="NZ_BONZ01000067.1"/>
</dbReference>
<dbReference type="InterPro" id="IPR025859">
    <property type="entry name" value="AurF/CmlI"/>
</dbReference>
<name>A0A8J3VTQ6_9ACTN</name>
<dbReference type="InterPro" id="IPR009078">
    <property type="entry name" value="Ferritin-like_SF"/>
</dbReference>
<reference evidence="2" key="1">
    <citation type="submission" date="2021-01" db="EMBL/GenBank/DDBJ databases">
        <title>Whole genome shotgun sequence of Rugosimonospora africana NBRC 104875.</title>
        <authorList>
            <person name="Komaki H."/>
            <person name="Tamura T."/>
        </authorList>
    </citation>
    <scope>NUCLEOTIDE SEQUENCE</scope>
    <source>
        <strain evidence="2">NBRC 104875</strain>
    </source>
</reference>
<dbReference type="InterPro" id="IPR012348">
    <property type="entry name" value="RNR-like"/>
</dbReference>
<dbReference type="Proteomes" id="UP000642748">
    <property type="component" value="Unassembled WGS sequence"/>
</dbReference>
<protein>
    <submittedName>
        <fullName evidence="2">Membrane protein</fullName>
    </submittedName>
</protein>
<feature type="region of interest" description="Disordered" evidence="1">
    <location>
        <begin position="1"/>
        <end position="29"/>
    </location>
</feature>